<sequence>MVSIFRVQSKKRYAIKDLYHIQNVNAFHSRLKDWLERFKGVASKYLDNYLAWFNFVEKYQFEHIKSKRKGMLIQACINIPLTLITVLGCLNSACNYM</sequence>
<evidence type="ECO:0000313" key="2">
    <source>
        <dbReference type="EMBL" id="GIM29858.1"/>
    </source>
</evidence>
<accession>A0A919S3D1</accession>
<organism evidence="2 3">
    <name type="scientific">Clostridium polyendosporum</name>
    <dbReference type="NCBI Taxonomy" id="69208"/>
    <lineage>
        <taxon>Bacteria</taxon>
        <taxon>Bacillati</taxon>
        <taxon>Bacillota</taxon>
        <taxon>Clostridia</taxon>
        <taxon>Eubacteriales</taxon>
        <taxon>Clostridiaceae</taxon>
        <taxon>Clostridium</taxon>
    </lineage>
</organism>
<evidence type="ECO:0000313" key="3">
    <source>
        <dbReference type="Proteomes" id="UP000679179"/>
    </source>
</evidence>
<keyword evidence="1" id="KW-0812">Transmembrane</keyword>
<evidence type="ECO:0000256" key="1">
    <source>
        <dbReference type="SAM" id="Phobius"/>
    </source>
</evidence>
<gene>
    <name evidence="2" type="ORF">CPJCM30710_25240</name>
</gene>
<feature type="transmembrane region" description="Helical" evidence="1">
    <location>
        <begin position="71"/>
        <end position="93"/>
    </location>
</feature>
<reference evidence="2" key="1">
    <citation type="submission" date="2021-03" db="EMBL/GenBank/DDBJ databases">
        <title>Taxonomic study of Clostridium polyendosporum from meadow-gley soil under rice.</title>
        <authorList>
            <person name="Kobayashi H."/>
            <person name="Tanizawa Y."/>
            <person name="Yagura M."/>
        </authorList>
    </citation>
    <scope>NUCLEOTIDE SEQUENCE</scope>
    <source>
        <strain evidence="2">JCM 30710</strain>
    </source>
</reference>
<dbReference type="EMBL" id="BOPZ01000023">
    <property type="protein sequence ID" value="GIM29858.1"/>
    <property type="molecule type" value="Genomic_DNA"/>
</dbReference>
<dbReference type="AlphaFoldDB" id="A0A919S3D1"/>
<proteinExistence type="predicted"/>
<comment type="caution">
    <text evidence="2">The sequence shown here is derived from an EMBL/GenBank/DDBJ whole genome shotgun (WGS) entry which is preliminary data.</text>
</comment>
<keyword evidence="1" id="KW-1133">Transmembrane helix</keyword>
<keyword evidence="1" id="KW-0472">Membrane</keyword>
<keyword evidence="3" id="KW-1185">Reference proteome</keyword>
<protein>
    <submittedName>
        <fullName evidence="2">Uncharacterized protein</fullName>
    </submittedName>
</protein>
<name>A0A919S3D1_9CLOT</name>
<dbReference type="Proteomes" id="UP000679179">
    <property type="component" value="Unassembled WGS sequence"/>
</dbReference>